<name>A0A6M3LNV8_9ZZZZ</name>
<protein>
    <recommendedName>
        <fullName evidence="2">HIT domain-containing protein</fullName>
    </recommendedName>
</protein>
<evidence type="ECO:0000313" key="1">
    <source>
        <dbReference type="EMBL" id="QJA95114.1"/>
    </source>
</evidence>
<reference evidence="1" key="1">
    <citation type="submission" date="2020-03" db="EMBL/GenBank/DDBJ databases">
        <title>The deep terrestrial virosphere.</title>
        <authorList>
            <person name="Holmfeldt K."/>
            <person name="Nilsson E."/>
            <person name="Simone D."/>
            <person name="Lopez-Fernandez M."/>
            <person name="Wu X."/>
            <person name="de Brujin I."/>
            <person name="Lundin D."/>
            <person name="Andersson A."/>
            <person name="Bertilsson S."/>
            <person name="Dopson M."/>
        </authorList>
    </citation>
    <scope>NUCLEOTIDE SEQUENCE</scope>
    <source>
        <strain evidence="1">MM415B03651</strain>
    </source>
</reference>
<sequence>MLIDQTQCDACKLLLHPSHPEHRPSKGGGGIILLDSNGGGWALNHYAGSGVYLGWMALLTVGHKEQISDLDSRELMSLGTHLQRVDQYLRDYWEQVFHDPIEQMYAICFMEGLHDQISGEPTPSPWHLHFHLIPRFKSMDQLMREHQLTGSSGINAWNIYKAAKRADFPVEYIPKEETIRGLMVYLAGRFGALLHLG</sequence>
<dbReference type="Gene3D" id="3.30.428.10">
    <property type="entry name" value="HIT-like"/>
    <property type="match status" value="1"/>
</dbReference>
<organism evidence="1">
    <name type="scientific">viral metagenome</name>
    <dbReference type="NCBI Taxonomy" id="1070528"/>
    <lineage>
        <taxon>unclassified sequences</taxon>
        <taxon>metagenomes</taxon>
        <taxon>organismal metagenomes</taxon>
    </lineage>
</organism>
<proteinExistence type="predicted"/>
<gene>
    <name evidence="1" type="ORF">MM415B03651_0007</name>
</gene>
<evidence type="ECO:0008006" key="2">
    <source>
        <dbReference type="Google" id="ProtNLM"/>
    </source>
</evidence>
<dbReference type="AlphaFoldDB" id="A0A6M3LNV8"/>
<dbReference type="InterPro" id="IPR036265">
    <property type="entry name" value="HIT-like_sf"/>
</dbReference>
<accession>A0A6M3LNV8</accession>
<dbReference type="EMBL" id="MT143287">
    <property type="protein sequence ID" value="QJA95114.1"/>
    <property type="molecule type" value="Genomic_DNA"/>
</dbReference>
<dbReference type="SUPFAM" id="SSF54197">
    <property type="entry name" value="HIT-like"/>
    <property type="match status" value="1"/>
</dbReference>